<dbReference type="GO" id="GO:0004170">
    <property type="term" value="F:dUTP diphosphatase activity"/>
    <property type="evidence" value="ECO:0007669"/>
    <property type="project" value="UniProtKB-EC"/>
</dbReference>
<dbReference type="NCBIfam" id="NF001862">
    <property type="entry name" value="PRK00601.1"/>
    <property type="match status" value="1"/>
</dbReference>
<dbReference type="InterPro" id="IPR036157">
    <property type="entry name" value="dUTPase-like_sf"/>
</dbReference>
<dbReference type="InterPro" id="IPR008181">
    <property type="entry name" value="dUTPase"/>
</dbReference>
<dbReference type="CDD" id="cd07557">
    <property type="entry name" value="trimeric_dUTPase"/>
    <property type="match status" value="1"/>
</dbReference>
<accession>A0A2M7Z6S2</accession>
<evidence type="ECO:0000256" key="4">
    <source>
        <dbReference type="ARBA" id="ARBA00023080"/>
    </source>
</evidence>
<evidence type="ECO:0000313" key="8">
    <source>
        <dbReference type="Proteomes" id="UP000230843"/>
    </source>
</evidence>
<comment type="similarity">
    <text evidence="1">Belongs to the dUTPase family.</text>
</comment>
<dbReference type="InterPro" id="IPR029054">
    <property type="entry name" value="dUTPase-like"/>
</dbReference>
<dbReference type="PANTHER" id="PTHR11241">
    <property type="entry name" value="DEOXYURIDINE 5'-TRIPHOSPHATE NUCLEOTIDOHYDROLASE"/>
    <property type="match status" value="1"/>
</dbReference>
<proteinExistence type="inferred from homology"/>
<evidence type="ECO:0000256" key="3">
    <source>
        <dbReference type="ARBA" id="ARBA00022801"/>
    </source>
</evidence>
<comment type="catalytic activity">
    <reaction evidence="5">
        <text>dUTP + H2O = dUMP + diphosphate + H(+)</text>
        <dbReference type="Rhea" id="RHEA:10248"/>
        <dbReference type="ChEBI" id="CHEBI:15377"/>
        <dbReference type="ChEBI" id="CHEBI:15378"/>
        <dbReference type="ChEBI" id="CHEBI:33019"/>
        <dbReference type="ChEBI" id="CHEBI:61555"/>
        <dbReference type="ChEBI" id="CHEBI:246422"/>
        <dbReference type="EC" id="3.6.1.23"/>
    </reaction>
</comment>
<keyword evidence="4" id="KW-0546">Nucleotide metabolism</keyword>
<organism evidence="7 8">
    <name type="scientific">Candidatus Magasanikbacteria bacterium CG_4_9_14_3_um_filter_32_9</name>
    <dbReference type="NCBI Taxonomy" id="1974644"/>
    <lineage>
        <taxon>Bacteria</taxon>
        <taxon>Candidatus Magasanikiibacteriota</taxon>
    </lineage>
</organism>
<dbReference type="GO" id="GO:0000287">
    <property type="term" value="F:magnesium ion binding"/>
    <property type="evidence" value="ECO:0007669"/>
    <property type="project" value="InterPro"/>
</dbReference>
<dbReference type="GO" id="GO:0006226">
    <property type="term" value="P:dUMP biosynthetic process"/>
    <property type="evidence" value="ECO:0007669"/>
    <property type="project" value="InterPro"/>
</dbReference>
<dbReference type="EMBL" id="PFVJ01000045">
    <property type="protein sequence ID" value="PJA89830.1"/>
    <property type="molecule type" value="Genomic_DNA"/>
</dbReference>
<dbReference type="SUPFAM" id="SSF51283">
    <property type="entry name" value="dUTPase-like"/>
    <property type="match status" value="1"/>
</dbReference>
<reference evidence="8" key="1">
    <citation type="submission" date="2017-09" db="EMBL/GenBank/DDBJ databases">
        <title>Depth-based differentiation of microbial function through sediment-hosted aquifers and enrichment of novel symbionts in the deep terrestrial subsurface.</title>
        <authorList>
            <person name="Probst A.J."/>
            <person name="Ladd B."/>
            <person name="Jarett J.K."/>
            <person name="Geller-Mcgrath D.E."/>
            <person name="Sieber C.M.K."/>
            <person name="Emerson J.B."/>
            <person name="Anantharaman K."/>
            <person name="Thomas B.C."/>
            <person name="Malmstrom R."/>
            <person name="Stieglmeier M."/>
            <person name="Klingl A."/>
            <person name="Woyke T."/>
            <person name="Ryan C.M."/>
            <person name="Banfield J.F."/>
        </authorList>
    </citation>
    <scope>NUCLEOTIDE SEQUENCE [LARGE SCALE GENOMIC DNA]</scope>
</reference>
<name>A0A2M7Z6S2_9BACT</name>
<comment type="caution">
    <text evidence="7">The sequence shown here is derived from an EMBL/GenBank/DDBJ whole genome shotgun (WGS) entry which is preliminary data.</text>
</comment>
<evidence type="ECO:0000313" key="7">
    <source>
        <dbReference type="EMBL" id="PJA89830.1"/>
    </source>
</evidence>
<dbReference type="AlphaFoldDB" id="A0A2M7Z6S2"/>
<dbReference type="NCBIfam" id="TIGR00576">
    <property type="entry name" value="dut"/>
    <property type="match status" value="1"/>
</dbReference>
<protein>
    <recommendedName>
        <fullName evidence="2">dUTP diphosphatase</fullName>
        <ecNumber evidence="2">3.6.1.23</ecNumber>
    </recommendedName>
</protein>
<feature type="domain" description="dUTPase-like" evidence="6">
    <location>
        <begin position="12"/>
        <end position="141"/>
    </location>
</feature>
<dbReference type="PANTHER" id="PTHR11241:SF0">
    <property type="entry name" value="DEOXYURIDINE 5'-TRIPHOSPHATE NUCLEOTIDOHYDROLASE"/>
    <property type="match status" value="1"/>
</dbReference>
<dbReference type="InterPro" id="IPR033704">
    <property type="entry name" value="dUTPase_trimeric"/>
</dbReference>
<dbReference type="EC" id="3.6.1.23" evidence="2"/>
<keyword evidence="3" id="KW-0378">Hydrolase</keyword>
<dbReference type="Gene3D" id="2.70.40.10">
    <property type="match status" value="1"/>
</dbReference>
<gene>
    <name evidence="7" type="ORF">CO137_02160</name>
</gene>
<dbReference type="GO" id="GO:0046081">
    <property type="term" value="P:dUTP catabolic process"/>
    <property type="evidence" value="ECO:0007669"/>
    <property type="project" value="InterPro"/>
</dbReference>
<evidence type="ECO:0000259" key="6">
    <source>
        <dbReference type="Pfam" id="PF00692"/>
    </source>
</evidence>
<evidence type="ECO:0000256" key="5">
    <source>
        <dbReference type="ARBA" id="ARBA00047686"/>
    </source>
</evidence>
<dbReference type="Pfam" id="PF00692">
    <property type="entry name" value="dUTPase"/>
    <property type="match status" value="1"/>
</dbReference>
<evidence type="ECO:0000256" key="2">
    <source>
        <dbReference type="ARBA" id="ARBA00012379"/>
    </source>
</evidence>
<evidence type="ECO:0000256" key="1">
    <source>
        <dbReference type="ARBA" id="ARBA00006581"/>
    </source>
</evidence>
<dbReference type="Proteomes" id="UP000230843">
    <property type="component" value="Unassembled WGS sequence"/>
</dbReference>
<sequence>MEVKIKRIDKTFPLPSYHTSGSVAFDIYTREDISIEPKEIKMAPSNLIIETPPNYMLLIAARSSLQKRKLMLANNVGVVDQDYCGENDEVHTPLYNFGDETVEIKSGERIAQGIFVPIEKASWQEVEKMSENNRGGFGSTGI</sequence>